<dbReference type="SUPFAM" id="SSF51445">
    <property type="entry name" value="(Trans)glycosidases"/>
    <property type="match status" value="1"/>
</dbReference>
<dbReference type="InterPro" id="IPR013783">
    <property type="entry name" value="Ig-like_fold"/>
</dbReference>
<dbReference type="InterPro" id="IPR001764">
    <property type="entry name" value="Glyco_hydro_3_N"/>
</dbReference>
<keyword evidence="1 3" id="KW-0378">Hydrolase</keyword>
<name>A0A2K3QXU6_ENTGA</name>
<gene>
    <name evidence="3" type="ORF">EGM181_14080</name>
</gene>
<dbReference type="GO" id="GO:0009251">
    <property type="term" value="P:glucan catabolic process"/>
    <property type="evidence" value="ECO:0007669"/>
    <property type="project" value="TreeGrafter"/>
</dbReference>
<proteinExistence type="predicted"/>
<dbReference type="PANTHER" id="PTHR30620">
    <property type="entry name" value="PERIPLASMIC BETA-GLUCOSIDASE-RELATED"/>
    <property type="match status" value="1"/>
</dbReference>
<dbReference type="Pfam" id="PF14310">
    <property type="entry name" value="Fn3-like"/>
    <property type="match status" value="1"/>
</dbReference>
<evidence type="ECO:0000313" key="3">
    <source>
        <dbReference type="EMBL" id="QOG28304.1"/>
    </source>
</evidence>
<dbReference type="SUPFAM" id="SSF52279">
    <property type="entry name" value="Beta-D-glucan exohydrolase, C-terminal domain"/>
    <property type="match status" value="1"/>
</dbReference>
<dbReference type="InterPro" id="IPR002772">
    <property type="entry name" value="Glyco_hydro_3_C"/>
</dbReference>
<sequence length="762" mass="84702">MDKKYPYQDPNLTIRQRVSDLISRLSLSEKVGQVNQHLYGWDCYEYQKGKMELTKSFKEHVQWGGGLGALYGLFRADPWSKVDYKNGIPAQESWKVVNQIQDYVISHSRWGIPALIVEECPHGHQALDSISYPTNIGRGCTFNTQLIEETSHLMAQELAAKGVHIALVSTLDLAKDPRWGRSEECFGEDPILSARMSEAVIKGFQGSLISDEINFLDQRVSDINKSPDQIGVALKHCIAQGDALGGHNSGTVPIGKREFADIYMPLLKSARNAVGVMAAYNDIDGVPCHVNQTLLEQHLRKENGFQGLVMADGIALDRLSDVYEDQVEAAAQALNAGVDLSLWDETYTKIESGILNDTIDEKALDHAVSRVLAVKFLLGLFENPFVQPTDQKLLIEASRRMNEEVAKESLVLLRNNGILPLNPKGKKIAVIGPNAESIYHLLGDYSAPQTRDQQKKTIVQALKDTMIDAEIVYAEGCEVRNEEDQDLKIKQAIEIAQDADIIITILGGSSARNFDMEFLKNGAVSSKGINMDSGENVDVASLSLGGKQELLLRKLSVLDKPIVTVLIQGRPYDITLVEDCSDAVLVGWFPGQEGGQAIAKTLIGENNPSGRLGITYPRNSSQLPVYYYQRDASKQEDYYDLPGSPLHEFGEGLSFSTFTYESLAYKRNVDKLQVSVKVRNRGDFAGKVSTLLFIKLLGGSVIQRTKMLKDFCKVKLEPQEEKTIVFTLSSDDFRYMGADDQWHYVKKVKIMIGDLAKEIDLE</sequence>
<dbReference type="PRINTS" id="PR00133">
    <property type="entry name" value="GLHYDRLASE3"/>
</dbReference>
<accession>A0A2K3QXU6</accession>
<dbReference type="Gene3D" id="2.60.40.10">
    <property type="entry name" value="Immunoglobulins"/>
    <property type="match status" value="1"/>
</dbReference>
<dbReference type="InterPro" id="IPR036881">
    <property type="entry name" value="Glyco_hydro_3_C_sf"/>
</dbReference>
<dbReference type="SMART" id="SM01217">
    <property type="entry name" value="Fn3_like"/>
    <property type="match status" value="1"/>
</dbReference>
<dbReference type="Pfam" id="PF01915">
    <property type="entry name" value="Glyco_hydro_3_C"/>
    <property type="match status" value="1"/>
</dbReference>
<organism evidence="3 4">
    <name type="scientific">Enterococcus gallinarum</name>
    <dbReference type="NCBI Taxonomy" id="1353"/>
    <lineage>
        <taxon>Bacteria</taxon>
        <taxon>Bacillati</taxon>
        <taxon>Bacillota</taxon>
        <taxon>Bacilli</taxon>
        <taxon>Lactobacillales</taxon>
        <taxon>Enterococcaceae</taxon>
        <taxon>Enterococcus</taxon>
    </lineage>
</organism>
<feature type="domain" description="Fibronectin type III-like" evidence="2">
    <location>
        <begin position="688"/>
        <end position="756"/>
    </location>
</feature>
<dbReference type="PANTHER" id="PTHR30620:SF123">
    <property type="entry name" value="BETA-XYLOSIDASE"/>
    <property type="match status" value="1"/>
</dbReference>
<evidence type="ECO:0000256" key="1">
    <source>
        <dbReference type="ARBA" id="ARBA00022801"/>
    </source>
</evidence>
<dbReference type="Proteomes" id="UP000516696">
    <property type="component" value="Chromosome"/>
</dbReference>
<dbReference type="InterPro" id="IPR017853">
    <property type="entry name" value="GH"/>
</dbReference>
<dbReference type="GO" id="GO:0008422">
    <property type="term" value="F:beta-glucosidase activity"/>
    <property type="evidence" value="ECO:0007669"/>
    <property type="project" value="TreeGrafter"/>
</dbReference>
<dbReference type="InterPro" id="IPR051915">
    <property type="entry name" value="Cellulose_Degrad_GH3"/>
</dbReference>
<dbReference type="EMBL" id="CP050485">
    <property type="protein sequence ID" value="QOG28304.1"/>
    <property type="molecule type" value="Genomic_DNA"/>
</dbReference>
<dbReference type="Gene3D" id="3.20.20.300">
    <property type="entry name" value="Glycoside hydrolase, family 3, N-terminal domain"/>
    <property type="match status" value="1"/>
</dbReference>
<evidence type="ECO:0000259" key="2">
    <source>
        <dbReference type="SMART" id="SM01217"/>
    </source>
</evidence>
<protein>
    <submittedName>
        <fullName evidence="3">Family 3 glycosyl hydrolase</fullName>
    </submittedName>
</protein>
<dbReference type="AlphaFoldDB" id="A0A2K3QXU6"/>
<reference evidence="3 4" key="1">
    <citation type="submission" date="2020-03" db="EMBL/GenBank/DDBJ databases">
        <title>Characterization of ganglioside-mimicking enterococci.</title>
        <authorList>
            <person name="Patry R.T."/>
            <person name="Nothaft H."/>
            <person name="Bridger R."/>
            <person name="Shajahan A."/>
            <person name="Huynh S."/>
            <person name="Sanchez S."/>
            <person name="Azadi P."/>
            <person name="Cooper K."/>
            <person name="Miller W.G."/>
            <person name="Parker C.T."/>
            <person name="Wells L."/>
            <person name="Szymanski C.M."/>
        </authorList>
    </citation>
    <scope>NUCLEOTIDE SEQUENCE [LARGE SCALE GENOMIC DNA]</scope>
    <source>
        <strain evidence="3 4">EGM181</strain>
    </source>
</reference>
<dbReference type="Gene3D" id="3.40.50.1700">
    <property type="entry name" value="Glycoside hydrolase family 3 C-terminal domain"/>
    <property type="match status" value="1"/>
</dbReference>
<dbReference type="InterPro" id="IPR036962">
    <property type="entry name" value="Glyco_hydro_3_N_sf"/>
</dbReference>
<dbReference type="InterPro" id="IPR026891">
    <property type="entry name" value="Fn3-like"/>
</dbReference>
<evidence type="ECO:0000313" key="4">
    <source>
        <dbReference type="Proteomes" id="UP000516696"/>
    </source>
</evidence>
<dbReference type="Pfam" id="PF00933">
    <property type="entry name" value="Glyco_hydro_3"/>
    <property type="match status" value="1"/>
</dbReference>